<keyword evidence="3" id="KW-0677">Repeat</keyword>
<evidence type="ECO:0000256" key="7">
    <source>
        <dbReference type="PROSITE-ProRule" id="PRU00117"/>
    </source>
</evidence>
<dbReference type="GO" id="GO:0006397">
    <property type="term" value="P:mRNA processing"/>
    <property type="evidence" value="ECO:0007669"/>
    <property type="project" value="UniProtKB-KW"/>
</dbReference>
<comment type="caution">
    <text evidence="10">The sequence shown here is derived from an EMBL/GenBank/DDBJ whole genome shotgun (WGS) entry which is preliminary data.</text>
</comment>
<dbReference type="PROSITE" id="PS50084">
    <property type="entry name" value="KH_TYPE_1"/>
    <property type="match status" value="3"/>
</dbReference>
<evidence type="ECO:0000256" key="3">
    <source>
        <dbReference type="ARBA" id="ARBA00022737"/>
    </source>
</evidence>
<dbReference type="Proteomes" id="UP000822476">
    <property type="component" value="Unassembled WGS sequence"/>
</dbReference>
<feature type="region of interest" description="Disordered" evidence="8">
    <location>
        <begin position="713"/>
        <end position="737"/>
    </location>
</feature>
<keyword evidence="4 7" id="KW-0694">RNA-binding</keyword>
<dbReference type="AlphaFoldDB" id="A0A8S9Z1Q9"/>
<dbReference type="InterPro" id="IPR004087">
    <property type="entry name" value="KH_dom"/>
</dbReference>
<dbReference type="InterPro" id="IPR004088">
    <property type="entry name" value="KH_dom_type_1"/>
</dbReference>
<evidence type="ECO:0000256" key="1">
    <source>
        <dbReference type="ARBA" id="ARBA00004123"/>
    </source>
</evidence>
<dbReference type="InterPro" id="IPR036612">
    <property type="entry name" value="KH_dom_type_1_sf"/>
</dbReference>
<dbReference type="InterPro" id="IPR047276">
    <property type="entry name" value="KH-I_NOVA_rpt2"/>
</dbReference>
<name>A0A8S9Z1Q9_9TREM</name>
<dbReference type="CDD" id="cd22436">
    <property type="entry name" value="KH-I_NOVA_rpt2"/>
    <property type="match status" value="1"/>
</dbReference>
<evidence type="ECO:0000256" key="5">
    <source>
        <dbReference type="ARBA" id="ARBA00023187"/>
    </source>
</evidence>
<evidence type="ECO:0000313" key="10">
    <source>
        <dbReference type="EMBL" id="KAF7259436.1"/>
    </source>
</evidence>
<dbReference type="CDD" id="cd22435">
    <property type="entry name" value="KH-I_NOVA_rpt1"/>
    <property type="match status" value="1"/>
</dbReference>
<evidence type="ECO:0000256" key="8">
    <source>
        <dbReference type="SAM" id="MobiDB-lite"/>
    </source>
</evidence>
<gene>
    <name evidence="10" type="ORF">EG68_03391</name>
</gene>
<dbReference type="Pfam" id="PF00013">
    <property type="entry name" value="KH_1"/>
    <property type="match status" value="3"/>
</dbReference>
<dbReference type="OrthoDB" id="441329at2759"/>
<comment type="subcellular location">
    <subcellularLocation>
        <location evidence="1">Nucleus</location>
    </subcellularLocation>
</comment>
<reference evidence="10" key="1">
    <citation type="submission" date="2019-07" db="EMBL/GenBank/DDBJ databases">
        <title>Annotation for the trematode Paragonimus miyazaki's.</title>
        <authorList>
            <person name="Choi Y.-J."/>
        </authorList>
    </citation>
    <scope>NUCLEOTIDE SEQUENCE</scope>
    <source>
        <strain evidence="10">Japan</strain>
    </source>
</reference>
<accession>A0A8S9Z1Q9</accession>
<feature type="domain" description="K Homology" evidence="9">
    <location>
        <begin position="36"/>
        <end position="109"/>
    </location>
</feature>
<dbReference type="CDD" id="cd09031">
    <property type="entry name" value="KH-I_NOVA_rpt3"/>
    <property type="match status" value="1"/>
</dbReference>
<dbReference type="EMBL" id="JTDE01001201">
    <property type="protein sequence ID" value="KAF7259436.1"/>
    <property type="molecule type" value="Genomic_DNA"/>
</dbReference>
<dbReference type="SMART" id="SM00322">
    <property type="entry name" value="KH"/>
    <property type="match status" value="3"/>
</dbReference>
<protein>
    <recommendedName>
        <fullName evidence="9">K Homology domain-containing protein</fullName>
    </recommendedName>
</protein>
<feature type="region of interest" description="Disordered" evidence="8">
    <location>
        <begin position="1"/>
        <end position="32"/>
    </location>
</feature>
<keyword evidence="6" id="KW-0539">Nucleus</keyword>
<feature type="compositionally biased region" description="Low complexity" evidence="8">
    <location>
        <begin position="447"/>
        <end position="462"/>
    </location>
</feature>
<dbReference type="Gene3D" id="3.30.1370.10">
    <property type="entry name" value="K Homology domain, type 1"/>
    <property type="match status" value="3"/>
</dbReference>
<feature type="region of interest" description="Disordered" evidence="8">
    <location>
        <begin position="437"/>
        <end position="462"/>
    </location>
</feature>
<keyword evidence="11" id="KW-1185">Reference proteome</keyword>
<keyword evidence="5" id="KW-0508">mRNA splicing</keyword>
<feature type="domain" description="K Homology" evidence="9">
    <location>
        <begin position="593"/>
        <end position="666"/>
    </location>
</feature>
<evidence type="ECO:0000256" key="2">
    <source>
        <dbReference type="ARBA" id="ARBA00022664"/>
    </source>
</evidence>
<dbReference type="GO" id="GO:0003723">
    <property type="term" value="F:RNA binding"/>
    <property type="evidence" value="ECO:0007669"/>
    <property type="project" value="UniProtKB-UniRule"/>
</dbReference>
<dbReference type="GO" id="GO:0008380">
    <property type="term" value="P:RNA splicing"/>
    <property type="evidence" value="ECO:0007669"/>
    <property type="project" value="UniProtKB-KW"/>
</dbReference>
<feature type="domain" description="K Homology" evidence="9">
    <location>
        <begin position="128"/>
        <end position="200"/>
    </location>
</feature>
<evidence type="ECO:0000259" key="9">
    <source>
        <dbReference type="SMART" id="SM00322"/>
    </source>
</evidence>
<dbReference type="SUPFAM" id="SSF54791">
    <property type="entry name" value="Eukaryotic type KH-domain (KH-domain type I)"/>
    <property type="match status" value="3"/>
</dbReference>
<feature type="compositionally biased region" description="Polar residues" evidence="8">
    <location>
        <begin position="676"/>
        <end position="688"/>
    </location>
</feature>
<evidence type="ECO:0000256" key="4">
    <source>
        <dbReference type="ARBA" id="ARBA00022884"/>
    </source>
</evidence>
<feature type="compositionally biased region" description="Polar residues" evidence="8">
    <location>
        <begin position="437"/>
        <end position="446"/>
    </location>
</feature>
<dbReference type="InterPro" id="IPR047274">
    <property type="entry name" value="KH-I_NOVA_rpt3"/>
</dbReference>
<evidence type="ECO:0000256" key="6">
    <source>
        <dbReference type="ARBA" id="ARBA00023242"/>
    </source>
</evidence>
<dbReference type="InterPro" id="IPR047275">
    <property type="entry name" value="KH-I_NOVA_rpt1"/>
</dbReference>
<organism evidence="10 11">
    <name type="scientific">Paragonimus skrjabini miyazakii</name>
    <dbReference type="NCBI Taxonomy" id="59628"/>
    <lineage>
        <taxon>Eukaryota</taxon>
        <taxon>Metazoa</taxon>
        <taxon>Spiralia</taxon>
        <taxon>Lophotrochozoa</taxon>
        <taxon>Platyhelminthes</taxon>
        <taxon>Trematoda</taxon>
        <taxon>Digenea</taxon>
        <taxon>Plagiorchiida</taxon>
        <taxon>Troglotremata</taxon>
        <taxon>Troglotrematidae</taxon>
        <taxon>Paragonimus</taxon>
    </lineage>
</organism>
<evidence type="ECO:0000313" key="11">
    <source>
        <dbReference type="Proteomes" id="UP000822476"/>
    </source>
</evidence>
<feature type="region of interest" description="Disordered" evidence="8">
    <location>
        <begin position="671"/>
        <end position="698"/>
    </location>
</feature>
<proteinExistence type="predicted"/>
<sequence length="756" mass="78125">MSGSHSSSDDSNDSRKRPPEEVLYPDSSPKRPNCDESVHLKVLIPSIAAGAVIGKAGEAIGKIQKDTNTKVKISKQDEFYPGTTERVCLIVGSIDGVMCVHNYIMERIMEKPDPNPHATCEGRLNVERHKQVKILVPNSTAGMVIGKAGSYIQEIKDKTGAYVQISQKSREVNLPERCIIIAGDLDQTRAAVQLILAVIAADPQSANCPNLSYHDVRGPVASVYPTGSPYATPVVPCSVSSSWIGGSPVDPATAAMMAAVFSPGAVNPACSGLPAVRNTGTTFDFFSGSYATPPDFSPLAALAASNQALGLTPFISQTALPSPSGGDLINAASVTPFGSNPTSGFGSAMVDPSSAVAVAAQQAALLAASFRCKHQLMAPEVQTLADHTASPSTFLSQGPMVSNTFRMTPSGLVGYPATGLMSPGIYSNIPSQQSFTGQRIGQSLVESHSSPPSAASGTSSTSSSPSIAASVALAALSAAAGASGASTTSMSMFQNPGTLFSMVPSQSVTPAGLALSHLATHPARFDPLSLTMTNLSPTSPSLFLALSEAAHGLQVIAPPATSPTSIPIPPQSSALGLYAVQSSGTPSLSGAPAICKKVICVPENVIGLILGPHGRSIVDLQATSGTVIQASQKGVYAPGTQNRLVTITGPQLNVQWVANLIEQRVSVEQLRRESSGCDQPTPSASSVPSDPEGPQRSMSLFHTHTFLPVNTVYAESPTGMPPPAAPSSSVTKASVEQHVTVKQDVDTLGYQQPPPH</sequence>
<keyword evidence="2" id="KW-0507">mRNA processing</keyword>
<dbReference type="PANTHER" id="PTHR10288">
    <property type="entry name" value="KH DOMAIN CONTAINING RNA BINDING PROTEIN"/>
    <property type="match status" value="1"/>
</dbReference>
<dbReference type="GO" id="GO:0005634">
    <property type="term" value="C:nucleus"/>
    <property type="evidence" value="ECO:0007669"/>
    <property type="project" value="UniProtKB-SubCell"/>
</dbReference>